<dbReference type="InterPro" id="IPR002350">
    <property type="entry name" value="Kazal_dom"/>
</dbReference>
<feature type="domain" description="Kazal-like" evidence="2">
    <location>
        <begin position="157"/>
        <end position="218"/>
    </location>
</feature>
<dbReference type="EMBL" id="GGYP01004654">
    <property type="protein sequence ID" value="MDE49425.1"/>
    <property type="molecule type" value="Transcribed_RNA"/>
</dbReference>
<sequence>MMVDNQSTTQKIGILLFVLCARSIGFGVSYRGDGGLCEYFNCSCKLLNGVPKCVPNEDINEPYCDYSAKPRWYNTICASNGRTFMNQWVLAEVSCETNTPLTIVHAGECNGTIPSHTPSPSKPESTTAIKPKPKPRPGNYTAEGLCGIACCQLCRLHDGVPKCFDGKDEEYCPDIEVDLPNPVCASDGRTYSNKFIVPKISCETNTPLKILHNGKCNSTKPRLGNWAPFAPSVF</sequence>
<dbReference type="AlphaFoldDB" id="A0A6G1SG21"/>
<feature type="compositionally biased region" description="Polar residues" evidence="1">
    <location>
        <begin position="113"/>
        <end position="128"/>
    </location>
</feature>
<proteinExistence type="predicted"/>
<feature type="domain" description="Kazal-like" evidence="2">
    <location>
        <begin position="58"/>
        <end position="111"/>
    </location>
</feature>
<name>A0A6G1SG21_9ACAR</name>
<dbReference type="SMART" id="SM00280">
    <property type="entry name" value="KAZAL"/>
    <property type="match status" value="2"/>
</dbReference>
<dbReference type="Gene3D" id="3.30.60.30">
    <property type="match status" value="2"/>
</dbReference>
<protein>
    <recommendedName>
        <fullName evidence="2">Kazal-like domain-containing protein</fullName>
    </recommendedName>
</protein>
<dbReference type="Pfam" id="PF00050">
    <property type="entry name" value="Kazal_1"/>
    <property type="match status" value="1"/>
</dbReference>
<dbReference type="PROSITE" id="PS51465">
    <property type="entry name" value="KAZAL_2"/>
    <property type="match status" value="2"/>
</dbReference>
<dbReference type="SUPFAM" id="SSF100895">
    <property type="entry name" value="Kazal-type serine protease inhibitors"/>
    <property type="match status" value="2"/>
</dbReference>
<accession>A0A6G1SG21</accession>
<dbReference type="Pfam" id="PF07648">
    <property type="entry name" value="Kazal_2"/>
    <property type="match status" value="1"/>
</dbReference>
<dbReference type="CDD" id="cd00104">
    <property type="entry name" value="KAZAL_FS"/>
    <property type="match status" value="2"/>
</dbReference>
<reference evidence="3" key="1">
    <citation type="submission" date="2018-10" db="EMBL/GenBank/DDBJ databases">
        <title>Transcriptome assembly of Aceria tosichella (Wheat curl mite) Type 2.</title>
        <authorList>
            <person name="Scully E.D."/>
            <person name="Geib S.M."/>
            <person name="Palmer N.A."/>
            <person name="Gupta A.K."/>
            <person name="Sarath G."/>
            <person name="Tatineni S."/>
        </authorList>
    </citation>
    <scope>NUCLEOTIDE SEQUENCE</scope>
    <source>
        <strain evidence="3">LincolnNE</strain>
    </source>
</reference>
<evidence type="ECO:0000259" key="2">
    <source>
        <dbReference type="PROSITE" id="PS51465"/>
    </source>
</evidence>
<evidence type="ECO:0000256" key="1">
    <source>
        <dbReference type="SAM" id="MobiDB-lite"/>
    </source>
</evidence>
<evidence type="ECO:0000313" key="3">
    <source>
        <dbReference type="EMBL" id="MDE49425.1"/>
    </source>
</evidence>
<dbReference type="InterPro" id="IPR036058">
    <property type="entry name" value="Kazal_dom_sf"/>
</dbReference>
<organism evidence="3">
    <name type="scientific">Aceria tosichella</name>
    <name type="common">wheat curl mite</name>
    <dbReference type="NCBI Taxonomy" id="561515"/>
    <lineage>
        <taxon>Eukaryota</taxon>
        <taxon>Metazoa</taxon>
        <taxon>Ecdysozoa</taxon>
        <taxon>Arthropoda</taxon>
        <taxon>Chelicerata</taxon>
        <taxon>Arachnida</taxon>
        <taxon>Acari</taxon>
        <taxon>Acariformes</taxon>
        <taxon>Trombidiformes</taxon>
        <taxon>Prostigmata</taxon>
        <taxon>Eupodina</taxon>
        <taxon>Eriophyoidea</taxon>
        <taxon>Eriophyidae</taxon>
        <taxon>Eriophyinae</taxon>
        <taxon>Aceriini</taxon>
        <taxon>Aceria</taxon>
    </lineage>
</organism>
<gene>
    <name evidence="3" type="ORF">g.15758</name>
</gene>
<feature type="region of interest" description="Disordered" evidence="1">
    <location>
        <begin position="113"/>
        <end position="136"/>
    </location>
</feature>